<keyword evidence="3" id="KW-1185">Reference proteome</keyword>
<sequence length="111" mass="12007">MWVHQISSVFAFPQPSFGGATTALGSYARKGQISTLSGRIHSSHQIGDAAVVIGTDVLTTEECLGVGALLYDFVPIEFHPPELMEKFERNEQEGTAEDVQDKAGKGEGERQ</sequence>
<feature type="region of interest" description="Disordered" evidence="1">
    <location>
        <begin position="85"/>
        <end position="111"/>
    </location>
</feature>
<evidence type="ECO:0000313" key="3">
    <source>
        <dbReference type="Proteomes" id="UP000019335"/>
    </source>
</evidence>
<proteinExistence type="predicted"/>
<name>W7TIT1_9STRA</name>
<gene>
    <name evidence="2" type="ORF">Naga_100946g1</name>
</gene>
<comment type="caution">
    <text evidence="2">The sequence shown here is derived from an EMBL/GenBank/DDBJ whole genome shotgun (WGS) entry which is preliminary data.</text>
</comment>
<reference evidence="2 3" key="1">
    <citation type="journal article" date="2014" name="Mol. Plant">
        <title>Chromosome Scale Genome Assembly and Transcriptome Profiling of Nannochloropsis gaditana in Nitrogen Depletion.</title>
        <authorList>
            <person name="Corteggiani Carpinelli E."/>
            <person name="Telatin A."/>
            <person name="Vitulo N."/>
            <person name="Forcato C."/>
            <person name="D'Angelo M."/>
            <person name="Schiavon R."/>
            <person name="Vezzi A."/>
            <person name="Giacometti G.M."/>
            <person name="Morosinotto T."/>
            <person name="Valle G."/>
        </authorList>
    </citation>
    <scope>NUCLEOTIDE SEQUENCE [LARGE SCALE GENOMIC DNA]</scope>
    <source>
        <strain evidence="2 3">B-31</strain>
    </source>
</reference>
<accession>W7TIT1</accession>
<dbReference type="Proteomes" id="UP000019335">
    <property type="component" value="Unassembled WGS sequence"/>
</dbReference>
<evidence type="ECO:0000256" key="1">
    <source>
        <dbReference type="SAM" id="MobiDB-lite"/>
    </source>
</evidence>
<dbReference type="AlphaFoldDB" id="W7TIT1"/>
<feature type="compositionally biased region" description="Basic and acidic residues" evidence="1">
    <location>
        <begin position="99"/>
        <end position="111"/>
    </location>
</feature>
<organism evidence="2 3">
    <name type="scientific">Nannochloropsis gaditana</name>
    <dbReference type="NCBI Taxonomy" id="72520"/>
    <lineage>
        <taxon>Eukaryota</taxon>
        <taxon>Sar</taxon>
        <taxon>Stramenopiles</taxon>
        <taxon>Ochrophyta</taxon>
        <taxon>Eustigmatophyceae</taxon>
        <taxon>Eustigmatales</taxon>
        <taxon>Monodopsidaceae</taxon>
        <taxon>Nannochloropsis</taxon>
    </lineage>
</organism>
<evidence type="ECO:0000313" key="2">
    <source>
        <dbReference type="EMBL" id="EWM20206.1"/>
    </source>
</evidence>
<dbReference type="EMBL" id="AZIL01003270">
    <property type="protein sequence ID" value="EWM20206.1"/>
    <property type="molecule type" value="Genomic_DNA"/>
</dbReference>
<protein>
    <submittedName>
        <fullName evidence="2">Uncharacterized protein</fullName>
    </submittedName>
</protein>